<sequence>MFTGADCMWFIAGGWAIDLFIGRQTRPHGDTDVLVLRRDQHAVQEHLAGWEFFAADPPGTLRPWQAGETLYQGVHDIWCRRRGSSSWQLQLMFDESDGEDLISRRDHRVRMPLAHARRTSPAGIPYLAPEIQLFYKASAPREKDQQDFQTALPLLAADQRAWLAQALSLVCPDHDWILPLTS</sequence>
<dbReference type="OrthoDB" id="4539099at2"/>
<dbReference type="KEGG" id="orz:FNH13_00840"/>
<dbReference type="Pfam" id="PF10706">
    <property type="entry name" value="Aminoglyc_resit"/>
    <property type="match status" value="1"/>
</dbReference>
<proteinExistence type="predicted"/>
<reference evidence="1 2" key="1">
    <citation type="submission" date="2019-07" db="EMBL/GenBank/DDBJ databases">
        <title>complete genome sequencing of Ornithinimicrobium sp. H23M54.</title>
        <authorList>
            <person name="Bae J.-W."/>
            <person name="Lee S.-Y."/>
        </authorList>
    </citation>
    <scope>NUCLEOTIDE SEQUENCE [LARGE SCALE GENOMIC DNA]</scope>
    <source>
        <strain evidence="1 2">H23M54</strain>
    </source>
</reference>
<dbReference type="Proteomes" id="UP000315395">
    <property type="component" value="Chromosome"/>
</dbReference>
<keyword evidence="2" id="KW-1185">Reference proteome</keyword>
<accession>A0A516GF50</accession>
<organism evidence="1 2">
    <name type="scientific">Ornithinimicrobium ciconiae</name>
    <dbReference type="NCBI Taxonomy" id="2594265"/>
    <lineage>
        <taxon>Bacteria</taxon>
        <taxon>Bacillati</taxon>
        <taxon>Actinomycetota</taxon>
        <taxon>Actinomycetes</taxon>
        <taxon>Micrococcales</taxon>
        <taxon>Ornithinimicrobiaceae</taxon>
        <taxon>Ornithinimicrobium</taxon>
    </lineage>
</organism>
<name>A0A516GF50_9MICO</name>
<evidence type="ECO:0000313" key="1">
    <source>
        <dbReference type="EMBL" id="QDO90149.1"/>
    </source>
</evidence>
<dbReference type="InterPro" id="IPR019646">
    <property type="entry name" value="Aminoglyc_AdlTrfase"/>
</dbReference>
<gene>
    <name evidence="1" type="ORF">FNH13_00840</name>
</gene>
<evidence type="ECO:0000313" key="2">
    <source>
        <dbReference type="Proteomes" id="UP000315395"/>
    </source>
</evidence>
<dbReference type="AlphaFoldDB" id="A0A516GF50"/>
<protein>
    <submittedName>
        <fullName evidence="1">Amino acid transporter</fullName>
    </submittedName>
</protein>
<dbReference type="Gene3D" id="3.30.460.40">
    <property type="match status" value="1"/>
</dbReference>
<dbReference type="EMBL" id="CP041616">
    <property type="protein sequence ID" value="QDO90149.1"/>
    <property type="molecule type" value="Genomic_DNA"/>
</dbReference>